<dbReference type="STRING" id="658196.A0A397SVD3"/>
<dbReference type="Pfam" id="PF07714">
    <property type="entry name" value="PK_Tyr_Ser-Thr"/>
    <property type="match status" value="1"/>
</dbReference>
<comment type="caution">
    <text evidence="2">The sequence shown here is derived from an EMBL/GenBank/DDBJ whole genome shotgun (WGS) entry which is preliminary data.</text>
</comment>
<dbReference type="GO" id="GO:0004674">
    <property type="term" value="F:protein serine/threonine kinase activity"/>
    <property type="evidence" value="ECO:0007669"/>
    <property type="project" value="TreeGrafter"/>
</dbReference>
<evidence type="ECO:0000259" key="1">
    <source>
        <dbReference type="PROSITE" id="PS50011"/>
    </source>
</evidence>
<dbReference type="InterPro" id="IPR051681">
    <property type="entry name" value="Ser/Thr_Kinases-Pseudokinases"/>
</dbReference>
<keyword evidence="3" id="KW-1185">Reference proteome</keyword>
<dbReference type="EMBL" id="QKYT01000291">
    <property type="protein sequence ID" value="RIA87817.1"/>
    <property type="molecule type" value="Genomic_DNA"/>
</dbReference>
<dbReference type="PROSITE" id="PS50011">
    <property type="entry name" value="PROTEIN_KINASE_DOM"/>
    <property type="match status" value="1"/>
</dbReference>
<sequence>MSNIRNELVNVAIQKAHETIDYDVYHNIDEHYEILQQTILAHESLTNDEKSEAIKILNKNYDVDKVLNDVGKKRVCENCQEECLALLYCEFCIKNYLKANFSNWTSGNNDIDDLIHKCQMESLAPYKIVEWIPYSNLQNINYLTKGEFSEIYTADWIGGQYYEWNSEQQQLERYGKISPNYNQQMWCYSTMLWSNSRSIKWKLYVVMRKLDINLRKYLQQNHNQITWKERIKITFDIIEALDRIHNENAIHRDLHSGNILYLQFVNNWYISDFGFCGPADKPLGKLMERCWNANPEERPDIVTLLNEIVKINKSYYEQQTNDSTNLNYIQSNKINTSPINLSNFNSEICDFKDLLEPRNATKDTVSENKSEQYNLQESVEYNKEKNKCKRIYSNISDENENKDIIDTSKKMKVNINEVGYQYTRGNFHITSNDENEVYNDPNLHSEDQNELEIPEDEI</sequence>
<dbReference type="PANTHER" id="PTHR44329">
    <property type="entry name" value="SERINE/THREONINE-PROTEIN KINASE TNNI3K-RELATED"/>
    <property type="match status" value="1"/>
</dbReference>
<dbReference type="InterPro" id="IPR011009">
    <property type="entry name" value="Kinase-like_dom_sf"/>
</dbReference>
<keyword evidence="2" id="KW-0808">Transferase</keyword>
<accession>A0A397SVD3</accession>
<dbReference type="Proteomes" id="UP000265703">
    <property type="component" value="Unassembled WGS sequence"/>
</dbReference>
<dbReference type="InterPro" id="IPR000719">
    <property type="entry name" value="Prot_kinase_dom"/>
</dbReference>
<keyword evidence="2" id="KW-0418">Kinase</keyword>
<dbReference type="Gene3D" id="1.10.510.10">
    <property type="entry name" value="Transferase(Phosphotransferase) domain 1"/>
    <property type="match status" value="1"/>
</dbReference>
<dbReference type="GO" id="GO:0005524">
    <property type="term" value="F:ATP binding"/>
    <property type="evidence" value="ECO:0007669"/>
    <property type="project" value="InterPro"/>
</dbReference>
<dbReference type="SUPFAM" id="SSF56112">
    <property type="entry name" value="Protein kinase-like (PK-like)"/>
    <property type="match status" value="1"/>
</dbReference>
<evidence type="ECO:0000313" key="3">
    <source>
        <dbReference type="Proteomes" id="UP000265703"/>
    </source>
</evidence>
<dbReference type="OrthoDB" id="2687620at2759"/>
<name>A0A397SVD3_9GLOM</name>
<feature type="domain" description="Protein kinase" evidence="1">
    <location>
        <begin position="137"/>
        <end position="405"/>
    </location>
</feature>
<organism evidence="2 3">
    <name type="scientific">Glomus cerebriforme</name>
    <dbReference type="NCBI Taxonomy" id="658196"/>
    <lineage>
        <taxon>Eukaryota</taxon>
        <taxon>Fungi</taxon>
        <taxon>Fungi incertae sedis</taxon>
        <taxon>Mucoromycota</taxon>
        <taxon>Glomeromycotina</taxon>
        <taxon>Glomeromycetes</taxon>
        <taxon>Glomerales</taxon>
        <taxon>Glomeraceae</taxon>
        <taxon>Glomus</taxon>
    </lineage>
</organism>
<dbReference type="AlphaFoldDB" id="A0A397SVD3"/>
<dbReference type="InterPro" id="IPR001245">
    <property type="entry name" value="Ser-Thr/Tyr_kinase_cat_dom"/>
</dbReference>
<gene>
    <name evidence="2" type="ORF">C1645_827239</name>
</gene>
<evidence type="ECO:0000313" key="2">
    <source>
        <dbReference type="EMBL" id="RIA87817.1"/>
    </source>
</evidence>
<protein>
    <submittedName>
        <fullName evidence="2">Kinase-like domain-containing protein</fullName>
    </submittedName>
</protein>
<dbReference type="SMART" id="SM00220">
    <property type="entry name" value="S_TKc"/>
    <property type="match status" value="1"/>
</dbReference>
<proteinExistence type="predicted"/>
<reference evidence="2 3" key="1">
    <citation type="submission" date="2018-06" db="EMBL/GenBank/DDBJ databases">
        <title>Comparative genomics reveals the genomic features of Rhizophagus irregularis, R. cerebriforme, R. diaphanum and Gigaspora rosea, and their symbiotic lifestyle signature.</title>
        <authorList>
            <person name="Morin E."/>
            <person name="San Clemente H."/>
            <person name="Chen E.C.H."/>
            <person name="De La Providencia I."/>
            <person name="Hainaut M."/>
            <person name="Kuo A."/>
            <person name="Kohler A."/>
            <person name="Murat C."/>
            <person name="Tang N."/>
            <person name="Roy S."/>
            <person name="Loubradou J."/>
            <person name="Henrissat B."/>
            <person name="Grigoriev I.V."/>
            <person name="Corradi N."/>
            <person name="Roux C."/>
            <person name="Martin F.M."/>
        </authorList>
    </citation>
    <scope>NUCLEOTIDE SEQUENCE [LARGE SCALE GENOMIC DNA]</scope>
    <source>
        <strain evidence="2 3">DAOM 227022</strain>
    </source>
</reference>